<proteinExistence type="predicted"/>
<keyword evidence="2" id="KW-0472">Membrane</keyword>
<keyword evidence="2" id="KW-1133">Transmembrane helix</keyword>
<dbReference type="EMBL" id="BMVN01000009">
    <property type="protein sequence ID" value="GHA24787.1"/>
    <property type="molecule type" value="Genomic_DNA"/>
</dbReference>
<organism evidence="3 4">
    <name type="scientific">Streptomyces canarius</name>
    <dbReference type="NCBI Taxonomy" id="285453"/>
    <lineage>
        <taxon>Bacteria</taxon>
        <taxon>Bacillati</taxon>
        <taxon>Actinomycetota</taxon>
        <taxon>Actinomycetes</taxon>
        <taxon>Kitasatosporales</taxon>
        <taxon>Streptomycetaceae</taxon>
        <taxon>Streptomyces</taxon>
    </lineage>
</organism>
<reference evidence="4" key="1">
    <citation type="journal article" date="2019" name="Int. J. Syst. Evol. Microbiol.">
        <title>The Global Catalogue of Microorganisms (GCM) 10K type strain sequencing project: providing services to taxonomists for standard genome sequencing and annotation.</title>
        <authorList>
            <consortium name="The Broad Institute Genomics Platform"/>
            <consortium name="The Broad Institute Genome Sequencing Center for Infectious Disease"/>
            <person name="Wu L."/>
            <person name="Ma J."/>
        </authorList>
    </citation>
    <scope>NUCLEOTIDE SEQUENCE [LARGE SCALE GENOMIC DNA]</scope>
    <source>
        <strain evidence="4">JCM 4733</strain>
    </source>
</reference>
<dbReference type="Proteomes" id="UP000653644">
    <property type="component" value="Unassembled WGS sequence"/>
</dbReference>
<protein>
    <submittedName>
        <fullName evidence="3">Uncharacterized protein</fullName>
    </submittedName>
</protein>
<dbReference type="RefSeq" id="WP_189886382.1">
    <property type="nucleotide sequence ID" value="NZ_BMVN01000009.1"/>
</dbReference>
<accession>A0ABQ3CKW1</accession>
<keyword evidence="2" id="KW-0812">Transmembrane</keyword>
<feature type="transmembrane region" description="Helical" evidence="2">
    <location>
        <begin position="31"/>
        <end position="53"/>
    </location>
</feature>
<sequence length="55" mass="5737">MSESAEVQPTIRSAVQPTARSAAPPAEEHPMWPWVVVAAVVAGVVIALVNVLMTA</sequence>
<evidence type="ECO:0000256" key="1">
    <source>
        <dbReference type="SAM" id="MobiDB-lite"/>
    </source>
</evidence>
<gene>
    <name evidence="3" type="ORF">GCM10010345_32040</name>
</gene>
<keyword evidence="4" id="KW-1185">Reference proteome</keyword>
<evidence type="ECO:0000256" key="2">
    <source>
        <dbReference type="SAM" id="Phobius"/>
    </source>
</evidence>
<comment type="caution">
    <text evidence="3">The sequence shown here is derived from an EMBL/GenBank/DDBJ whole genome shotgun (WGS) entry which is preliminary data.</text>
</comment>
<evidence type="ECO:0000313" key="3">
    <source>
        <dbReference type="EMBL" id="GHA24787.1"/>
    </source>
</evidence>
<feature type="region of interest" description="Disordered" evidence="1">
    <location>
        <begin position="1"/>
        <end position="27"/>
    </location>
</feature>
<evidence type="ECO:0000313" key="4">
    <source>
        <dbReference type="Proteomes" id="UP000653644"/>
    </source>
</evidence>
<feature type="compositionally biased region" description="Polar residues" evidence="1">
    <location>
        <begin position="1"/>
        <end position="19"/>
    </location>
</feature>
<name>A0ABQ3CKW1_9ACTN</name>